<dbReference type="Gene3D" id="3.30.420.40">
    <property type="match status" value="2"/>
</dbReference>
<dbReference type="RefSeq" id="WP_099149285.1">
    <property type="nucleotide sequence ID" value="NZ_PDUD01000010.1"/>
</dbReference>
<sequence length="285" mass="31004">MDKENTIIGVDLGGTKVEATRLRGTEILQSERKLIQAQGTADQVLQDMIEVIQRVWSPDVSAIGIGVPSIVDVEQGIVYDVQNIPSWKEVPLKAILEAQFECPVAVNNDANCFALGEKHFGEAKDFDNVVGLIVGTGIAGGIIINGRLYTGRHCGAGEFGMLPYLDHHLEYYASGQYFANIHGTDGAAVAERAMRGDATALSLFKDFGYHLASAVMAILYTYDPEVIVMGGSVSKAYPFFAQSLQDRLKTFAYPKVIESLQLRISQHPNIAVLGAAMLCYEAEEE</sequence>
<dbReference type="AlphaFoldDB" id="A0A2D0NFU3"/>
<dbReference type="EMBL" id="PDUD01000010">
    <property type="protein sequence ID" value="PHN07355.1"/>
    <property type="molecule type" value="Genomic_DNA"/>
</dbReference>
<reference evidence="2 3" key="1">
    <citation type="submission" date="2017-10" db="EMBL/GenBank/DDBJ databases">
        <title>The draft genome sequence of Lewinella nigricans NBRC 102662.</title>
        <authorList>
            <person name="Wang K."/>
        </authorList>
    </citation>
    <scope>NUCLEOTIDE SEQUENCE [LARGE SCALE GENOMIC DNA]</scope>
    <source>
        <strain evidence="2 3">NBRC 102662</strain>
    </source>
</reference>
<evidence type="ECO:0000313" key="2">
    <source>
        <dbReference type="EMBL" id="PHN07355.1"/>
    </source>
</evidence>
<organism evidence="2 3">
    <name type="scientific">Flavilitoribacter nigricans (strain ATCC 23147 / DSM 23189 / NBRC 102662 / NCIMB 1420 / SS-2)</name>
    <name type="common">Lewinella nigricans</name>
    <dbReference type="NCBI Taxonomy" id="1122177"/>
    <lineage>
        <taxon>Bacteria</taxon>
        <taxon>Pseudomonadati</taxon>
        <taxon>Bacteroidota</taxon>
        <taxon>Saprospiria</taxon>
        <taxon>Saprospirales</taxon>
        <taxon>Lewinellaceae</taxon>
        <taxon>Flavilitoribacter</taxon>
    </lineage>
</organism>
<dbReference type="PANTHER" id="PTHR18964:SF149">
    <property type="entry name" value="BIFUNCTIONAL UDP-N-ACETYLGLUCOSAMINE 2-EPIMERASE_N-ACETYLMANNOSAMINE KINASE"/>
    <property type="match status" value="1"/>
</dbReference>
<dbReference type="GO" id="GO:0016301">
    <property type="term" value="F:kinase activity"/>
    <property type="evidence" value="ECO:0007669"/>
    <property type="project" value="UniProtKB-KW"/>
</dbReference>
<keyword evidence="2" id="KW-0808">Transferase</keyword>
<evidence type="ECO:0000256" key="1">
    <source>
        <dbReference type="ARBA" id="ARBA00006479"/>
    </source>
</evidence>
<name>A0A2D0NFU3_FLAN2</name>
<comment type="similarity">
    <text evidence="1">Belongs to the ROK (NagC/XylR) family.</text>
</comment>
<dbReference type="PANTHER" id="PTHR18964">
    <property type="entry name" value="ROK (REPRESSOR, ORF, KINASE) FAMILY"/>
    <property type="match status" value="1"/>
</dbReference>
<dbReference type="InterPro" id="IPR043129">
    <property type="entry name" value="ATPase_NBD"/>
</dbReference>
<dbReference type="Pfam" id="PF00480">
    <property type="entry name" value="ROK"/>
    <property type="match status" value="1"/>
</dbReference>
<protein>
    <submittedName>
        <fullName evidence="2">Sugar kinase</fullName>
    </submittedName>
</protein>
<comment type="caution">
    <text evidence="2">The sequence shown here is derived from an EMBL/GenBank/DDBJ whole genome shotgun (WGS) entry which is preliminary data.</text>
</comment>
<keyword evidence="3" id="KW-1185">Reference proteome</keyword>
<dbReference type="SUPFAM" id="SSF53067">
    <property type="entry name" value="Actin-like ATPase domain"/>
    <property type="match status" value="1"/>
</dbReference>
<proteinExistence type="inferred from homology"/>
<dbReference type="OrthoDB" id="9810372at2"/>
<keyword evidence="2" id="KW-0418">Kinase</keyword>
<dbReference type="InterPro" id="IPR000600">
    <property type="entry name" value="ROK"/>
</dbReference>
<accession>A0A2D0NFU3</accession>
<evidence type="ECO:0000313" key="3">
    <source>
        <dbReference type="Proteomes" id="UP000223913"/>
    </source>
</evidence>
<gene>
    <name evidence="2" type="ORF">CRP01_06915</name>
</gene>
<dbReference type="Proteomes" id="UP000223913">
    <property type="component" value="Unassembled WGS sequence"/>
</dbReference>